<dbReference type="Pfam" id="PF13915">
    <property type="entry name" value="DUF4210"/>
    <property type="match status" value="1"/>
</dbReference>
<dbReference type="HOGENOM" id="CLU_1409358_0_0_1"/>
<dbReference type="EMBL" id="KI545894">
    <property type="protein sequence ID" value="EST04848.1"/>
    <property type="molecule type" value="Genomic_DNA"/>
</dbReference>
<dbReference type="InterPro" id="IPR051506">
    <property type="entry name" value="ATOS_Transcription_Regulators"/>
</dbReference>
<dbReference type="PANTHER" id="PTHR13199">
    <property type="entry name" value="GH03947P"/>
    <property type="match status" value="1"/>
</dbReference>
<keyword evidence="3" id="KW-1185">Reference proteome</keyword>
<dbReference type="OrthoDB" id="8625101at2759"/>
<proteinExistence type="predicted"/>
<reference evidence="3" key="1">
    <citation type="journal article" date="2013" name="Genome Announc.">
        <title>Draft genome sequence of Pseudozyma brasiliensis sp. nov. strain GHG001, a high producer of endo-1,4-xylanase isolated from an insect pest of sugarcane.</title>
        <authorList>
            <person name="Oliveira J.V.D.C."/>
            <person name="dos Santos R.A.C."/>
            <person name="Borges T.A."/>
            <person name="Riano-Pachon D.M."/>
            <person name="Goldman G.H."/>
        </authorList>
    </citation>
    <scope>NUCLEOTIDE SEQUENCE [LARGE SCALE GENOMIC DNA]</scope>
    <source>
        <strain evidence="3">GHG001</strain>
    </source>
</reference>
<organism evidence="2 3">
    <name type="scientific">Kalmanozyma brasiliensis (strain GHG001)</name>
    <name type="common">Yeast</name>
    <name type="synonym">Pseudozyma brasiliensis</name>
    <dbReference type="NCBI Taxonomy" id="1365824"/>
    <lineage>
        <taxon>Eukaryota</taxon>
        <taxon>Fungi</taxon>
        <taxon>Dikarya</taxon>
        <taxon>Basidiomycota</taxon>
        <taxon>Ustilaginomycotina</taxon>
        <taxon>Ustilaginomycetes</taxon>
        <taxon>Ustilaginales</taxon>
        <taxon>Ustilaginaceae</taxon>
        <taxon>Kalmanozyma</taxon>
    </lineage>
</organism>
<feature type="domain" description="Atos-like conserved" evidence="1">
    <location>
        <begin position="30"/>
        <end position="109"/>
    </location>
</feature>
<dbReference type="InterPro" id="IPR025261">
    <property type="entry name" value="Atos-like_cons_dom"/>
</dbReference>
<name>V5EPI1_KALBG</name>
<evidence type="ECO:0000313" key="2">
    <source>
        <dbReference type="EMBL" id="EST04848.1"/>
    </source>
</evidence>
<accession>V5EPI1</accession>
<dbReference type="eggNOG" id="KOG2306">
    <property type="taxonomic scope" value="Eukaryota"/>
</dbReference>
<sequence length="193" mass="20797">MTGQHPYLQARQARQYLTPPAIPTPNFGSLVGSFQESLLRGRMSMPASKPVLFDAEIGVLGMGKCRPSLRCPPHVHVKFPAHFYDFHAIDSPVSGPSAGSTAALGSPYVGTIDLEAHYHDALLERKLAALSTGTASLDSAEPSLLPPFPGYAVPPKGQVQLIVKFPDLTAVKLFLVPYDLTDMQPGTKTFSQR</sequence>
<dbReference type="Proteomes" id="UP000019377">
    <property type="component" value="Unassembled WGS sequence"/>
</dbReference>
<dbReference type="GeneID" id="27422222"/>
<dbReference type="RefSeq" id="XP_016289837.1">
    <property type="nucleotide sequence ID" value="XM_016439510.1"/>
</dbReference>
<dbReference type="AlphaFoldDB" id="V5EPI1"/>
<gene>
    <name evidence="2" type="ORF">PSEUBRA_SCAF8g02217</name>
</gene>
<evidence type="ECO:0000313" key="3">
    <source>
        <dbReference type="Proteomes" id="UP000019377"/>
    </source>
</evidence>
<evidence type="ECO:0000259" key="1">
    <source>
        <dbReference type="SMART" id="SM01177"/>
    </source>
</evidence>
<dbReference type="SMART" id="SM01177">
    <property type="entry name" value="DUF4210"/>
    <property type="match status" value="1"/>
</dbReference>
<protein>
    <recommendedName>
        <fullName evidence="1">Atos-like conserved domain-containing protein</fullName>
    </recommendedName>
</protein>
<dbReference type="PANTHER" id="PTHR13199:SF11">
    <property type="entry name" value="PROTEIN ATOSSA"/>
    <property type="match status" value="1"/>
</dbReference>